<reference evidence="1" key="1">
    <citation type="submission" date="2022-04" db="EMBL/GenBank/DDBJ databases">
        <title>Genome of the entomopathogenic fungus Entomophthora muscae.</title>
        <authorList>
            <person name="Elya C."/>
            <person name="Lovett B.R."/>
            <person name="Lee E."/>
            <person name="Macias A.M."/>
            <person name="Hajek A.E."/>
            <person name="De Bivort B.L."/>
            <person name="Kasson M.T."/>
            <person name="De Fine Licht H.H."/>
            <person name="Stajich J.E."/>
        </authorList>
    </citation>
    <scope>NUCLEOTIDE SEQUENCE</scope>
    <source>
        <strain evidence="1">Berkeley</strain>
    </source>
</reference>
<comment type="caution">
    <text evidence="1">The sequence shown here is derived from an EMBL/GenBank/DDBJ whole genome shotgun (WGS) entry which is preliminary data.</text>
</comment>
<proteinExistence type="predicted"/>
<accession>A0ACC2SN98</accession>
<dbReference type="Proteomes" id="UP001165960">
    <property type="component" value="Unassembled WGS sequence"/>
</dbReference>
<evidence type="ECO:0000313" key="2">
    <source>
        <dbReference type="Proteomes" id="UP001165960"/>
    </source>
</evidence>
<dbReference type="EMBL" id="QTSX02004690">
    <property type="protein sequence ID" value="KAJ9063734.1"/>
    <property type="molecule type" value="Genomic_DNA"/>
</dbReference>
<evidence type="ECO:0000313" key="1">
    <source>
        <dbReference type="EMBL" id="KAJ9063734.1"/>
    </source>
</evidence>
<gene>
    <name evidence="1" type="ORF">DSO57_1037845</name>
</gene>
<keyword evidence="2" id="KW-1185">Reference proteome</keyword>
<protein>
    <submittedName>
        <fullName evidence="1">Uncharacterized protein</fullName>
    </submittedName>
</protein>
<name>A0ACC2SN98_9FUNG</name>
<sequence length="111" mass="11918">MPASSSNLPTNHTGKLFGIVYITLTGVIDTIIPAAGPWSWVEKSASYLFKLAPLCDGHCLQKTQPGSPLETTGWLPKTGFLTVWALDVVGPMPGKQNKKKYIITAIGFAIC</sequence>
<organism evidence="1 2">
    <name type="scientific">Entomophthora muscae</name>
    <dbReference type="NCBI Taxonomy" id="34485"/>
    <lineage>
        <taxon>Eukaryota</taxon>
        <taxon>Fungi</taxon>
        <taxon>Fungi incertae sedis</taxon>
        <taxon>Zoopagomycota</taxon>
        <taxon>Entomophthoromycotina</taxon>
        <taxon>Entomophthoromycetes</taxon>
        <taxon>Entomophthorales</taxon>
        <taxon>Entomophthoraceae</taxon>
        <taxon>Entomophthora</taxon>
    </lineage>
</organism>